<dbReference type="Pfam" id="PF00202">
    <property type="entry name" value="Aminotran_3"/>
    <property type="match status" value="1"/>
</dbReference>
<comment type="similarity">
    <text evidence="1">Belongs to the class-III pyridoxal-phosphate-dependent aminotransferase family.</text>
</comment>
<dbReference type="AlphaFoldDB" id="A0A381UIV8"/>
<dbReference type="InterPro" id="IPR015422">
    <property type="entry name" value="PyrdxlP-dep_Trfase_small"/>
</dbReference>
<reference evidence="3" key="1">
    <citation type="submission" date="2018-05" db="EMBL/GenBank/DDBJ databases">
        <authorList>
            <person name="Lanie J.A."/>
            <person name="Ng W.-L."/>
            <person name="Kazmierczak K.M."/>
            <person name="Andrzejewski T.M."/>
            <person name="Davidsen T.M."/>
            <person name="Wayne K.J."/>
            <person name="Tettelin H."/>
            <person name="Glass J.I."/>
            <person name="Rusch D."/>
            <person name="Podicherti R."/>
            <person name="Tsui H.-C.T."/>
            <person name="Winkler M.E."/>
        </authorList>
    </citation>
    <scope>NUCLEOTIDE SEQUENCE</scope>
</reference>
<dbReference type="Gene3D" id="3.90.1150.10">
    <property type="entry name" value="Aspartate Aminotransferase, domain 1"/>
    <property type="match status" value="1"/>
</dbReference>
<gene>
    <name evidence="3" type="ORF">METZ01_LOCUS80949</name>
</gene>
<accession>A0A381UIV8</accession>
<dbReference type="GO" id="GO:0030170">
    <property type="term" value="F:pyridoxal phosphate binding"/>
    <property type="evidence" value="ECO:0007669"/>
    <property type="project" value="InterPro"/>
</dbReference>
<dbReference type="InterPro" id="IPR015421">
    <property type="entry name" value="PyrdxlP-dep_Trfase_major"/>
</dbReference>
<sequence length="248" mass="27640">MPLHIVRGRGQYLYDSNGKEYLDAVNNISHVGHCHPKVIEAANNQNKELNTNTRYLHDSIIDYAQNLTRTLPDELEVCYFTNSGSESNDLALRIARLYNDSYESIVLSGAYHGHTSSLIDISPYKFLGPGGKGKPDFVHLIPMPDMYRGEHKTANAKPEEYYIDLVNKTITKIEKKGKRLAFFIVEPIMGCGGQIIVPPSFMTEAFKIVKEAGGLCIVDEVQIGFGRVGSHFWGFEMSGVIPDIITLG</sequence>
<dbReference type="EMBL" id="UINC01006532">
    <property type="protein sequence ID" value="SVA28095.1"/>
    <property type="molecule type" value="Genomic_DNA"/>
</dbReference>
<dbReference type="PANTHER" id="PTHR45688:SF13">
    <property type="entry name" value="ALANINE--GLYOXYLATE AMINOTRANSFERASE 2-LIKE"/>
    <property type="match status" value="1"/>
</dbReference>
<feature type="non-terminal residue" evidence="3">
    <location>
        <position position="248"/>
    </location>
</feature>
<dbReference type="InterPro" id="IPR015424">
    <property type="entry name" value="PyrdxlP-dep_Trfase"/>
</dbReference>
<dbReference type="GO" id="GO:0008483">
    <property type="term" value="F:transaminase activity"/>
    <property type="evidence" value="ECO:0007669"/>
    <property type="project" value="InterPro"/>
</dbReference>
<keyword evidence="2" id="KW-0663">Pyridoxal phosphate</keyword>
<dbReference type="Gene3D" id="3.40.640.10">
    <property type="entry name" value="Type I PLP-dependent aspartate aminotransferase-like (Major domain)"/>
    <property type="match status" value="1"/>
</dbReference>
<evidence type="ECO:0000256" key="2">
    <source>
        <dbReference type="ARBA" id="ARBA00022898"/>
    </source>
</evidence>
<evidence type="ECO:0000256" key="1">
    <source>
        <dbReference type="ARBA" id="ARBA00008954"/>
    </source>
</evidence>
<proteinExistence type="inferred from homology"/>
<dbReference type="SUPFAM" id="SSF53383">
    <property type="entry name" value="PLP-dependent transferases"/>
    <property type="match status" value="1"/>
</dbReference>
<name>A0A381UIV8_9ZZZZ</name>
<dbReference type="InterPro" id="IPR005814">
    <property type="entry name" value="Aminotrans_3"/>
</dbReference>
<dbReference type="PANTHER" id="PTHR45688">
    <property type="match status" value="1"/>
</dbReference>
<protein>
    <submittedName>
        <fullName evidence="3">Uncharacterized protein</fullName>
    </submittedName>
</protein>
<dbReference type="GO" id="GO:0005739">
    <property type="term" value="C:mitochondrion"/>
    <property type="evidence" value="ECO:0007669"/>
    <property type="project" value="TreeGrafter"/>
</dbReference>
<evidence type="ECO:0000313" key="3">
    <source>
        <dbReference type="EMBL" id="SVA28095.1"/>
    </source>
</evidence>
<organism evidence="3">
    <name type="scientific">marine metagenome</name>
    <dbReference type="NCBI Taxonomy" id="408172"/>
    <lineage>
        <taxon>unclassified sequences</taxon>
        <taxon>metagenomes</taxon>
        <taxon>ecological metagenomes</taxon>
    </lineage>
</organism>